<gene>
    <name evidence="2" type="ORF">BSTOLATCC_MIC22335</name>
</gene>
<dbReference type="InterPro" id="IPR001810">
    <property type="entry name" value="F-box_dom"/>
</dbReference>
<dbReference type="SUPFAM" id="SSF81383">
    <property type="entry name" value="F-box domain"/>
    <property type="match status" value="1"/>
</dbReference>
<dbReference type="Proteomes" id="UP001162131">
    <property type="component" value="Unassembled WGS sequence"/>
</dbReference>
<evidence type="ECO:0000313" key="2">
    <source>
        <dbReference type="EMBL" id="CAG9318978.1"/>
    </source>
</evidence>
<evidence type="ECO:0000313" key="3">
    <source>
        <dbReference type="Proteomes" id="UP001162131"/>
    </source>
</evidence>
<proteinExistence type="predicted"/>
<comment type="caution">
    <text evidence="2">The sequence shown here is derived from an EMBL/GenBank/DDBJ whole genome shotgun (WGS) entry which is preliminary data.</text>
</comment>
<dbReference type="AlphaFoldDB" id="A0AAU9IZE6"/>
<protein>
    <recommendedName>
        <fullName evidence="1">F-box domain-containing protein</fullName>
    </recommendedName>
</protein>
<reference evidence="2" key="1">
    <citation type="submission" date="2021-09" db="EMBL/GenBank/DDBJ databases">
        <authorList>
            <consortium name="AG Swart"/>
            <person name="Singh M."/>
            <person name="Singh A."/>
            <person name="Seah K."/>
            <person name="Emmerich C."/>
        </authorList>
    </citation>
    <scope>NUCLEOTIDE SEQUENCE</scope>
    <source>
        <strain evidence="2">ATCC30299</strain>
    </source>
</reference>
<feature type="domain" description="F-box" evidence="1">
    <location>
        <begin position="25"/>
        <end position="59"/>
    </location>
</feature>
<organism evidence="2 3">
    <name type="scientific">Blepharisma stoltei</name>
    <dbReference type="NCBI Taxonomy" id="1481888"/>
    <lineage>
        <taxon>Eukaryota</taxon>
        <taxon>Sar</taxon>
        <taxon>Alveolata</taxon>
        <taxon>Ciliophora</taxon>
        <taxon>Postciliodesmatophora</taxon>
        <taxon>Heterotrichea</taxon>
        <taxon>Heterotrichida</taxon>
        <taxon>Blepharismidae</taxon>
        <taxon>Blepharisma</taxon>
    </lineage>
</organism>
<keyword evidence="3" id="KW-1185">Reference proteome</keyword>
<evidence type="ECO:0000259" key="1">
    <source>
        <dbReference type="Pfam" id="PF00646"/>
    </source>
</evidence>
<sequence>MELRGKELNKSIATRKKEVLENTSILSEICQFLELKDVARMRSVSKIMNVIIKDSQFIWKPILQRTFPEVRILDHLTWQSLKNVYKSLRDYHYLTFEPHSSYTVGIIGSLGKLKPYPDIHSPEIESSGIFGGYSNYLLGKHIISISVLSIPSIKSIRKLRAEIQCWILQVNGQAQGWENVLDEHVTNFKMNQIKSSQILIVINSDQEYKTDFILDLEKKFKIVILKYIDNKTFENLTKAILKICRNDGETERKVYEKQLIRTNIDENSVQETNDSNNCILS</sequence>
<name>A0AAU9IZE6_9CILI</name>
<dbReference type="InterPro" id="IPR036047">
    <property type="entry name" value="F-box-like_dom_sf"/>
</dbReference>
<accession>A0AAU9IZE6</accession>
<dbReference type="EMBL" id="CAJZBQ010000021">
    <property type="protein sequence ID" value="CAG9318978.1"/>
    <property type="molecule type" value="Genomic_DNA"/>
</dbReference>
<dbReference type="Pfam" id="PF00646">
    <property type="entry name" value="F-box"/>
    <property type="match status" value="1"/>
</dbReference>